<organism evidence="1 2">
    <name type="scientific">Neohortaea acidophila</name>
    <dbReference type="NCBI Taxonomy" id="245834"/>
    <lineage>
        <taxon>Eukaryota</taxon>
        <taxon>Fungi</taxon>
        <taxon>Dikarya</taxon>
        <taxon>Ascomycota</taxon>
        <taxon>Pezizomycotina</taxon>
        <taxon>Dothideomycetes</taxon>
        <taxon>Dothideomycetidae</taxon>
        <taxon>Mycosphaerellales</taxon>
        <taxon>Teratosphaeriaceae</taxon>
        <taxon>Neohortaea</taxon>
    </lineage>
</organism>
<dbReference type="GeneID" id="54478864"/>
<reference evidence="1" key="1">
    <citation type="journal article" date="2020" name="Stud. Mycol.">
        <title>101 Dothideomycetes genomes: a test case for predicting lifestyles and emergence of pathogens.</title>
        <authorList>
            <person name="Haridas S."/>
            <person name="Albert R."/>
            <person name="Binder M."/>
            <person name="Bloem J."/>
            <person name="Labutti K."/>
            <person name="Salamov A."/>
            <person name="Andreopoulos B."/>
            <person name="Baker S."/>
            <person name="Barry K."/>
            <person name="Bills G."/>
            <person name="Bluhm B."/>
            <person name="Cannon C."/>
            <person name="Castanera R."/>
            <person name="Culley D."/>
            <person name="Daum C."/>
            <person name="Ezra D."/>
            <person name="Gonzalez J."/>
            <person name="Henrissat B."/>
            <person name="Kuo A."/>
            <person name="Liang C."/>
            <person name="Lipzen A."/>
            <person name="Lutzoni F."/>
            <person name="Magnuson J."/>
            <person name="Mondo S."/>
            <person name="Nolan M."/>
            <person name="Ohm R."/>
            <person name="Pangilinan J."/>
            <person name="Park H.-J."/>
            <person name="Ramirez L."/>
            <person name="Alfaro M."/>
            <person name="Sun H."/>
            <person name="Tritt A."/>
            <person name="Yoshinaga Y."/>
            <person name="Zwiers L.-H."/>
            <person name="Turgeon B."/>
            <person name="Goodwin S."/>
            <person name="Spatafora J."/>
            <person name="Crous P."/>
            <person name="Grigoriev I."/>
        </authorList>
    </citation>
    <scope>NUCLEOTIDE SEQUENCE</scope>
    <source>
        <strain evidence="1">CBS 113389</strain>
    </source>
</reference>
<dbReference type="RefSeq" id="XP_033594225.1">
    <property type="nucleotide sequence ID" value="XM_033737862.1"/>
</dbReference>
<keyword evidence="2" id="KW-1185">Reference proteome</keyword>
<accession>A0A6A6Q6R1</accession>
<dbReference type="EMBL" id="MU001631">
    <property type="protein sequence ID" value="KAF2487656.1"/>
    <property type="molecule type" value="Genomic_DNA"/>
</dbReference>
<evidence type="ECO:0000313" key="2">
    <source>
        <dbReference type="Proteomes" id="UP000799767"/>
    </source>
</evidence>
<evidence type="ECO:0000313" key="1">
    <source>
        <dbReference type="EMBL" id="KAF2487656.1"/>
    </source>
</evidence>
<protein>
    <submittedName>
        <fullName evidence="1">Uncharacterized protein</fullName>
    </submittedName>
</protein>
<proteinExistence type="predicted"/>
<dbReference type="Proteomes" id="UP000799767">
    <property type="component" value="Unassembled WGS sequence"/>
</dbReference>
<gene>
    <name evidence="1" type="ORF">BDY17DRAFT_329286</name>
</gene>
<name>A0A6A6Q6R1_9PEZI</name>
<dbReference type="AlphaFoldDB" id="A0A6A6Q6R1"/>
<sequence>MLALLPSQWPSSTNSRPGLVRIASCFSSTSSTLPEASQLVLHLLRSVIIHIIMSFLRTLTALSACLALSSGAPTGDVNPCQPHKRFRLMANVTQTYLAPVTCTMPSDQCNAYFNENSTTGFEYIIAQGANHLMIAAVPPGSSVVTGLYADILVDNQEPRAITFTSGIPAHMNCTVVQSPSGDGTCDLKCMESTYNRRPVLLATSVETFENNLWYAGKRFTETVVKAVYPST</sequence>